<dbReference type="OrthoDB" id="5196541at2"/>
<dbReference type="InterPro" id="IPR017926">
    <property type="entry name" value="GATASE"/>
</dbReference>
<keyword evidence="2" id="KW-0315">Glutamine amidotransferase</keyword>
<protein>
    <submittedName>
        <fullName evidence="2">Type 1 glutamine amidotransferase</fullName>
    </submittedName>
</protein>
<dbReference type="EMBL" id="SZYE01000154">
    <property type="protein sequence ID" value="TKR22670.1"/>
    <property type="molecule type" value="Genomic_DNA"/>
</dbReference>
<dbReference type="InterPro" id="IPR044992">
    <property type="entry name" value="ChyE-like"/>
</dbReference>
<feature type="domain" description="Glutamine amidotransferase" evidence="1">
    <location>
        <begin position="83"/>
        <end position="251"/>
    </location>
</feature>
<sequence>MFGSSSTTRSVASGVRSAAVTAPVCPSTLEDSWERTGRAGFAVRYRPVSAADSPTGSPTPVVTVVQLDPAVPLDRFADHLDGVDVRVVRAYAGEHPGPADRLEGLVVLGGNMSAHDEHEPGIPETRALLADAVRAGVPTLGICLGAQLLAVATGGRVDVAAPPGREAGVVDVRWRPEAATDPLVGALAADAERTATRSTPMPTMHADAVVDLPRHAAWLAASRTYPYQAFRVGDAAWGLQFHPEASPELMDAWSADAGDSADERAAIAAAVRGVDEQVRADGARLAATFAGLVAVRAAERTPV</sequence>
<accession>A0A7Z8NNP0</accession>
<evidence type="ECO:0000313" key="3">
    <source>
        <dbReference type="Proteomes" id="UP000308121"/>
    </source>
</evidence>
<proteinExistence type="predicted"/>
<dbReference type="GO" id="GO:0016740">
    <property type="term" value="F:transferase activity"/>
    <property type="evidence" value="ECO:0007669"/>
    <property type="project" value="UniProtKB-KW"/>
</dbReference>
<evidence type="ECO:0000313" key="2">
    <source>
        <dbReference type="EMBL" id="TKR22670.1"/>
    </source>
</evidence>
<comment type="caution">
    <text evidence="2">The sequence shown here is derived from an EMBL/GenBank/DDBJ whole genome shotgun (WGS) entry which is preliminary data.</text>
</comment>
<organism evidence="2 3">
    <name type="scientific">Cellulomonas hominis</name>
    <dbReference type="NCBI Taxonomy" id="156981"/>
    <lineage>
        <taxon>Bacteria</taxon>
        <taxon>Bacillati</taxon>
        <taxon>Actinomycetota</taxon>
        <taxon>Actinomycetes</taxon>
        <taxon>Micrococcales</taxon>
        <taxon>Cellulomonadaceae</taxon>
        <taxon>Cellulomonas</taxon>
    </lineage>
</organism>
<dbReference type="Proteomes" id="UP000308121">
    <property type="component" value="Unassembled WGS sequence"/>
</dbReference>
<evidence type="ECO:0000259" key="1">
    <source>
        <dbReference type="Pfam" id="PF00117"/>
    </source>
</evidence>
<dbReference type="Pfam" id="PF00117">
    <property type="entry name" value="GATase"/>
    <property type="match status" value="1"/>
</dbReference>
<gene>
    <name evidence="2" type="ORF">FA014_15215</name>
</gene>
<dbReference type="AlphaFoldDB" id="A0A7Z8NNP0"/>
<dbReference type="CDD" id="cd01741">
    <property type="entry name" value="GATase1_1"/>
    <property type="match status" value="1"/>
</dbReference>
<dbReference type="InterPro" id="IPR029062">
    <property type="entry name" value="Class_I_gatase-like"/>
</dbReference>
<dbReference type="SUPFAM" id="SSF52317">
    <property type="entry name" value="Class I glutamine amidotransferase-like"/>
    <property type="match status" value="1"/>
</dbReference>
<name>A0A7Z8NNP0_9CELL</name>
<reference evidence="2 3" key="1">
    <citation type="submission" date="2019-05" db="EMBL/GenBank/DDBJ databases">
        <title>Genome sequence of Cellulomonas hominis strain CS1.</title>
        <authorList>
            <person name="Belmont J."/>
            <person name="Maclea K.S."/>
        </authorList>
    </citation>
    <scope>NUCLEOTIDE SEQUENCE [LARGE SCALE GENOMIC DNA]</scope>
    <source>
        <strain evidence="2 3">CS1</strain>
    </source>
</reference>
<dbReference type="GO" id="GO:0005829">
    <property type="term" value="C:cytosol"/>
    <property type="evidence" value="ECO:0007669"/>
    <property type="project" value="TreeGrafter"/>
</dbReference>
<dbReference type="Gene3D" id="3.40.50.880">
    <property type="match status" value="1"/>
</dbReference>
<dbReference type="PANTHER" id="PTHR42695">
    <property type="entry name" value="GLUTAMINE AMIDOTRANSFERASE YLR126C-RELATED"/>
    <property type="match status" value="1"/>
</dbReference>
<dbReference type="PROSITE" id="PS51273">
    <property type="entry name" value="GATASE_TYPE_1"/>
    <property type="match status" value="1"/>
</dbReference>
<keyword evidence="2" id="KW-0808">Transferase</keyword>
<dbReference type="PANTHER" id="PTHR42695:SF5">
    <property type="entry name" value="GLUTAMINE AMIDOTRANSFERASE YLR126C-RELATED"/>
    <property type="match status" value="1"/>
</dbReference>